<keyword evidence="11" id="KW-1133">Transmembrane helix</keyword>
<keyword evidence="7" id="KW-1015">Disulfide bond</keyword>
<feature type="compositionally biased region" description="Polar residues" evidence="10">
    <location>
        <begin position="557"/>
        <end position="572"/>
    </location>
</feature>
<dbReference type="PROSITE" id="PS52012">
    <property type="entry name" value="CFEM"/>
    <property type="match status" value="1"/>
</dbReference>
<feature type="compositionally biased region" description="Pro residues" evidence="10">
    <location>
        <begin position="525"/>
        <end position="535"/>
    </location>
</feature>
<feature type="compositionally biased region" description="Basic and acidic residues" evidence="10">
    <location>
        <begin position="644"/>
        <end position="654"/>
    </location>
</feature>
<feature type="compositionally biased region" description="Acidic residues" evidence="10">
    <location>
        <begin position="573"/>
        <end position="582"/>
    </location>
</feature>
<feature type="compositionally biased region" description="Basic and acidic residues" evidence="10">
    <location>
        <begin position="623"/>
        <end position="635"/>
    </location>
</feature>
<reference evidence="14" key="1">
    <citation type="submission" date="2021-03" db="EMBL/GenBank/DDBJ databases">
        <authorList>
            <person name="Tagirdzhanova G."/>
        </authorList>
    </citation>
    <scope>NUCLEOTIDE SEQUENCE</scope>
</reference>
<evidence type="ECO:0000256" key="7">
    <source>
        <dbReference type="ARBA" id="ARBA00023157"/>
    </source>
</evidence>
<feature type="compositionally biased region" description="Polar residues" evidence="10">
    <location>
        <begin position="369"/>
        <end position="379"/>
    </location>
</feature>
<accession>A0A8H3PKC9</accession>
<feature type="compositionally biased region" description="Low complexity" evidence="10">
    <location>
        <begin position="472"/>
        <end position="484"/>
    </location>
</feature>
<evidence type="ECO:0000256" key="1">
    <source>
        <dbReference type="ARBA" id="ARBA00004589"/>
    </source>
</evidence>
<feature type="transmembrane region" description="Helical" evidence="11">
    <location>
        <begin position="240"/>
        <end position="264"/>
    </location>
</feature>
<evidence type="ECO:0000256" key="4">
    <source>
        <dbReference type="ARBA" id="ARBA00022525"/>
    </source>
</evidence>
<name>A0A8H3PKC9_9LECA</name>
<comment type="subcellular location">
    <subcellularLocation>
        <location evidence="1">Membrane</location>
        <topology evidence="1">Lipid-anchor</topology>
        <topology evidence="1">GPI-anchor</topology>
    </subcellularLocation>
    <subcellularLocation>
        <location evidence="2">Secreted</location>
    </subcellularLocation>
</comment>
<keyword evidence="11" id="KW-0472">Membrane</keyword>
<comment type="similarity">
    <text evidence="3">Belongs to the RBT5 family.</text>
</comment>
<comment type="caution">
    <text evidence="14">The sequence shown here is derived from an EMBL/GenBank/DDBJ whole genome shotgun (WGS) entry which is preliminary data.</text>
</comment>
<evidence type="ECO:0000256" key="3">
    <source>
        <dbReference type="ARBA" id="ARBA00010031"/>
    </source>
</evidence>
<evidence type="ECO:0000256" key="12">
    <source>
        <dbReference type="SAM" id="SignalP"/>
    </source>
</evidence>
<keyword evidence="4" id="KW-0964">Secreted</keyword>
<dbReference type="EMBL" id="CAJPDT010000199">
    <property type="protein sequence ID" value="CAF9942619.1"/>
    <property type="molecule type" value="Genomic_DNA"/>
</dbReference>
<dbReference type="GO" id="GO:0005576">
    <property type="term" value="C:extracellular region"/>
    <property type="evidence" value="ECO:0007669"/>
    <property type="project" value="UniProtKB-SubCell"/>
</dbReference>
<dbReference type="AlphaFoldDB" id="A0A8H3PKC9"/>
<evidence type="ECO:0000313" key="14">
    <source>
        <dbReference type="EMBL" id="CAF9942619.1"/>
    </source>
</evidence>
<evidence type="ECO:0000256" key="5">
    <source>
        <dbReference type="ARBA" id="ARBA00022622"/>
    </source>
</evidence>
<sequence>MSMAFFLGAFLHFLLIPWTLAGPASTGSLTPVLAQVIPTCAQGCLESFITSNFPSSSCGTPPNFNCLCVSSSASGLTIGEGGLECLFSECPDYQFDNSVALDVYEVCADIEGAKPNTHSTLTATSTTVASATGGVSATPTNSNISYNSYSKSIFPGRSSAAFGTNTVIATATGSPVPGFTSVSSFNRARTTRAASGGIGLNVTPTTSSTSSTSSVATAPSSSAVAAAAAVAKPVLTKPQIAGVTVAGVGAAAIAFGLCFLFFCLRRKHRKRHSGWSFGGDKIIDSQETTPDMAAIGGRGFENRPLPSSPPAIVAVPPPRRELRIVTPATSSDDGWNRYQRSMNPEEESALAVPTPPPKSSSHSPVDPNTPASYRTSSQLLPDKPTYSLFPPPLRVTPRNSSAPAGLRPSEPTPPRQGNSSYAKYSPRFPSKMDTSQAHLQPGSGRQRSLSDPFYDDFSRSPPPNIYPYVQASRPRSPGSSRPFPSNYPGAWILPDDIVRKPVPALESPSARGLRPAPSRTQQPSLPRPYPPPPPLEQHYLAAIERSHSRKDPRRKQSNSSSKLTRFSNGSETSFEDEDEDEAPAARKFLSPVAESPALRSPLRSGVTYPPIPISAAESPTRTPPERTPARPELPTRSDSLLSKRLGEQRAREIAGRLQGTHPGVNEDVRNTAKWKILVSPGLNTLESSGSPQSARGNGKTPPMNMLPKR</sequence>
<protein>
    <recommendedName>
        <fullName evidence="13">CFEM domain-containing protein</fullName>
    </recommendedName>
</protein>
<proteinExistence type="inferred from homology"/>
<keyword evidence="5" id="KW-0325">Glycoprotein</keyword>
<evidence type="ECO:0000313" key="15">
    <source>
        <dbReference type="Proteomes" id="UP000664534"/>
    </source>
</evidence>
<dbReference type="Proteomes" id="UP000664534">
    <property type="component" value="Unassembled WGS sequence"/>
</dbReference>
<evidence type="ECO:0000256" key="8">
    <source>
        <dbReference type="ARBA" id="ARBA00023288"/>
    </source>
</evidence>
<evidence type="ECO:0000256" key="11">
    <source>
        <dbReference type="SAM" id="Phobius"/>
    </source>
</evidence>
<comment type="caution">
    <text evidence="9">Lacks conserved residue(s) required for the propagation of feature annotation.</text>
</comment>
<keyword evidence="8" id="KW-0449">Lipoprotein</keyword>
<feature type="region of interest" description="Disordered" evidence="10">
    <location>
        <begin position="681"/>
        <end position="709"/>
    </location>
</feature>
<evidence type="ECO:0000256" key="9">
    <source>
        <dbReference type="PROSITE-ProRule" id="PRU01356"/>
    </source>
</evidence>
<dbReference type="GO" id="GO:0098552">
    <property type="term" value="C:side of membrane"/>
    <property type="evidence" value="ECO:0007669"/>
    <property type="project" value="UniProtKB-KW"/>
</dbReference>
<organism evidence="14 15">
    <name type="scientific">Imshaugia aleurites</name>
    <dbReference type="NCBI Taxonomy" id="172621"/>
    <lineage>
        <taxon>Eukaryota</taxon>
        <taxon>Fungi</taxon>
        <taxon>Dikarya</taxon>
        <taxon>Ascomycota</taxon>
        <taxon>Pezizomycotina</taxon>
        <taxon>Lecanoromycetes</taxon>
        <taxon>OSLEUM clade</taxon>
        <taxon>Lecanoromycetidae</taxon>
        <taxon>Lecanorales</taxon>
        <taxon>Lecanorineae</taxon>
        <taxon>Parmeliaceae</taxon>
        <taxon>Imshaugia</taxon>
    </lineage>
</organism>
<keyword evidence="5" id="KW-0336">GPI-anchor</keyword>
<keyword evidence="15" id="KW-1185">Reference proteome</keyword>
<keyword evidence="6 12" id="KW-0732">Signal</keyword>
<dbReference type="OrthoDB" id="3946741at2759"/>
<feature type="compositionally biased region" description="Polar residues" evidence="10">
    <location>
        <begin position="681"/>
        <end position="695"/>
    </location>
</feature>
<evidence type="ECO:0000256" key="2">
    <source>
        <dbReference type="ARBA" id="ARBA00004613"/>
    </source>
</evidence>
<feature type="compositionally biased region" description="Basic residues" evidence="10">
    <location>
        <begin position="547"/>
        <end position="556"/>
    </location>
</feature>
<feature type="domain" description="CFEM" evidence="13">
    <location>
        <begin position="11"/>
        <end position="134"/>
    </location>
</feature>
<evidence type="ECO:0000256" key="10">
    <source>
        <dbReference type="SAM" id="MobiDB-lite"/>
    </source>
</evidence>
<dbReference type="InterPro" id="IPR008427">
    <property type="entry name" value="Extracellular_membr_CFEM_dom"/>
</dbReference>
<gene>
    <name evidence="14" type="ORF">IMSHALPRED_003915</name>
</gene>
<evidence type="ECO:0000259" key="13">
    <source>
        <dbReference type="PROSITE" id="PS52012"/>
    </source>
</evidence>
<feature type="chain" id="PRO_5034669561" description="CFEM domain-containing protein" evidence="12">
    <location>
        <begin position="22"/>
        <end position="709"/>
    </location>
</feature>
<feature type="signal peptide" evidence="12">
    <location>
        <begin position="1"/>
        <end position="21"/>
    </location>
</feature>
<feature type="compositionally biased region" description="Polar residues" evidence="10">
    <location>
        <begin position="432"/>
        <end position="449"/>
    </location>
</feature>
<evidence type="ECO:0000256" key="6">
    <source>
        <dbReference type="ARBA" id="ARBA00022729"/>
    </source>
</evidence>
<keyword evidence="11" id="KW-0812">Transmembrane</keyword>
<feature type="compositionally biased region" description="Polar residues" evidence="10">
    <location>
        <begin position="327"/>
        <end position="342"/>
    </location>
</feature>
<feature type="region of interest" description="Disordered" evidence="10">
    <location>
        <begin position="295"/>
        <end position="668"/>
    </location>
</feature>